<dbReference type="RefSeq" id="WP_414930260.1">
    <property type="nucleotide sequence ID" value="NZ_CP018622.1"/>
</dbReference>
<reference evidence="2" key="1">
    <citation type="submission" date="2016-11" db="EMBL/GenBank/DDBJ databases">
        <title>Complete genome sequence of Virgibacillus pantothenticus 21D, a halophilic bacterium isolated from the deep hypersaline anoxic basin Discovery in the Mediterranean Sea.</title>
        <authorList>
            <person name="Zeaiter Z."/>
            <person name="Booth J.M."/>
            <person name="Prosdocimi E.M."/>
            <person name="Mapelli F."/>
            <person name="Fusi M."/>
            <person name="Daffonchio D."/>
            <person name="Borin S."/>
            <person name="Crotti E."/>
        </authorList>
    </citation>
    <scope>NUCLEOTIDE SEQUENCE [LARGE SCALE GENOMIC DNA]</scope>
    <source>
        <strain evidence="2">21D</strain>
    </source>
</reference>
<proteinExistence type="predicted"/>
<accession>A0A2K9IYW6</accession>
<protein>
    <submittedName>
        <fullName evidence="1">Uncharacterized protein</fullName>
    </submittedName>
</protein>
<dbReference type="Proteomes" id="UP000234237">
    <property type="component" value="Chromosome"/>
</dbReference>
<name>A0A2K9IYW6_9BACI</name>
<dbReference type="AlphaFoldDB" id="A0A2K9IYW6"/>
<evidence type="ECO:0000313" key="1">
    <source>
        <dbReference type="EMBL" id="AUJ24645.1"/>
    </source>
</evidence>
<dbReference type="EMBL" id="CP018622">
    <property type="protein sequence ID" value="AUJ24645.1"/>
    <property type="molecule type" value="Genomic_DNA"/>
</dbReference>
<dbReference type="KEGG" id="vpn:A21D_01564"/>
<gene>
    <name evidence="1" type="ORF">A21D_01564</name>
</gene>
<sequence length="36" mass="4288">MVKAYLDKHPNLRPTDWLEISANEIFEEGDYLSNYD</sequence>
<evidence type="ECO:0000313" key="2">
    <source>
        <dbReference type="Proteomes" id="UP000234237"/>
    </source>
</evidence>
<organism evidence="1 2">
    <name type="scientific">Virgibacillus dokdonensis</name>
    <dbReference type="NCBI Taxonomy" id="302167"/>
    <lineage>
        <taxon>Bacteria</taxon>
        <taxon>Bacillati</taxon>
        <taxon>Bacillota</taxon>
        <taxon>Bacilli</taxon>
        <taxon>Bacillales</taxon>
        <taxon>Bacillaceae</taxon>
        <taxon>Virgibacillus</taxon>
    </lineage>
</organism>